<dbReference type="EMBL" id="BARU01042122">
    <property type="protein sequence ID" value="GAH81428.1"/>
    <property type="molecule type" value="Genomic_DNA"/>
</dbReference>
<comment type="caution">
    <text evidence="1">The sequence shown here is derived from an EMBL/GenBank/DDBJ whole genome shotgun (WGS) entry which is preliminary data.</text>
</comment>
<accession>X1KH78</accession>
<protein>
    <submittedName>
        <fullName evidence="1">Uncharacterized protein</fullName>
    </submittedName>
</protein>
<proteinExistence type="predicted"/>
<organism evidence="1">
    <name type="scientific">marine sediment metagenome</name>
    <dbReference type="NCBI Taxonomy" id="412755"/>
    <lineage>
        <taxon>unclassified sequences</taxon>
        <taxon>metagenomes</taxon>
        <taxon>ecological metagenomes</taxon>
    </lineage>
</organism>
<gene>
    <name evidence="1" type="ORF">S03H2_64787</name>
</gene>
<name>X1KH78_9ZZZZ</name>
<sequence>MRTSDRMPEWTCFILCTKKTDEVKSYERIFVYGGFDILFDFEVKKMKRFMFSLGHNDGWYRYSFLYNKTSVPLYTTPHPLNYL</sequence>
<evidence type="ECO:0000313" key="1">
    <source>
        <dbReference type="EMBL" id="GAH81428.1"/>
    </source>
</evidence>
<dbReference type="AlphaFoldDB" id="X1KH78"/>
<reference evidence="1" key="1">
    <citation type="journal article" date="2014" name="Front. Microbiol.">
        <title>High frequency of phylogenetically diverse reductive dehalogenase-homologous genes in deep subseafloor sedimentary metagenomes.</title>
        <authorList>
            <person name="Kawai M."/>
            <person name="Futagami T."/>
            <person name="Toyoda A."/>
            <person name="Takaki Y."/>
            <person name="Nishi S."/>
            <person name="Hori S."/>
            <person name="Arai W."/>
            <person name="Tsubouchi T."/>
            <person name="Morono Y."/>
            <person name="Uchiyama I."/>
            <person name="Ito T."/>
            <person name="Fujiyama A."/>
            <person name="Inagaki F."/>
            <person name="Takami H."/>
        </authorList>
    </citation>
    <scope>NUCLEOTIDE SEQUENCE</scope>
    <source>
        <strain evidence="1">Expedition CK06-06</strain>
    </source>
</reference>